<accession>A0AAD7BNZ6</accession>
<name>A0AAD7BNZ6_MYCRO</name>
<dbReference type="Proteomes" id="UP001221757">
    <property type="component" value="Unassembled WGS sequence"/>
</dbReference>
<dbReference type="EMBL" id="JARKIE010000586">
    <property type="protein sequence ID" value="KAJ7626461.1"/>
    <property type="molecule type" value="Genomic_DNA"/>
</dbReference>
<keyword evidence="2" id="KW-1185">Reference proteome</keyword>
<dbReference type="AlphaFoldDB" id="A0AAD7BNZ6"/>
<sequence length="192" mass="21306">MILQRQVQAVNCTLSVIADLCRPLEGGTHPLCTDKDQEDFPTVLKRLSLKDLQDIAKKHGIKVKRAKTELVKALNIFLSQKRIDSPQPIKELLMPEIRKKLDVLKKCRLEVHEDVQDALKPLLRRYFLSETQGQKYNPEIGTLTELSAPLGGDFAPTDARGVGGDVELVRQCHKISGMVAAGEICADLSAVL</sequence>
<evidence type="ECO:0000313" key="1">
    <source>
        <dbReference type="EMBL" id="KAJ7626461.1"/>
    </source>
</evidence>
<comment type="caution">
    <text evidence="1">The sequence shown here is derived from an EMBL/GenBank/DDBJ whole genome shotgun (WGS) entry which is preliminary data.</text>
</comment>
<gene>
    <name evidence="1" type="ORF">B0H17DRAFT_1151047</name>
</gene>
<evidence type="ECO:0000313" key="2">
    <source>
        <dbReference type="Proteomes" id="UP001221757"/>
    </source>
</evidence>
<reference evidence="1" key="1">
    <citation type="submission" date="2023-03" db="EMBL/GenBank/DDBJ databases">
        <title>Massive genome expansion in bonnet fungi (Mycena s.s.) driven by repeated elements and novel gene families across ecological guilds.</title>
        <authorList>
            <consortium name="Lawrence Berkeley National Laboratory"/>
            <person name="Harder C.B."/>
            <person name="Miyauchi S."/>
            <person name="Viragh M."/>
            <person name="Kuo A."/>
            <person name="Thoen E."/>
            <person name="Andreopoulos B."/>
            <person name="Lu D."/>
            <person name="Skrede I."/>
            <person name="Drula E."/>
            <person name="Henrissat B."/>
            <person name="Morin E."/>
            <person name="Kohler A."/>
            <person name="Barry K."/>
            <person name="LaButti K."/>
            <person name="Morin E."/>
            <person name="Salamov A."/>
            <person name="Lipzen A."/>
            <person name="Mereny Z."/>
            <person name="Hegedus B."/>
            <person name="Baldrian P."/>
            <person name="Stursova M."/>
            <person name="Weitz H."/>
            <person name="Taylor A."/>
            <person name="Grigoriev I.V."/>
            <person name="Nagy L.G."/>
            <person name="Martin F."/>
            <person name="Kauserud H."/>
        </authorList>
    </citation>
    <scope>NUCLEOTIDE SEQUENCE</scope>
    <source>
        <strain evidence="1">CBHHK067</strain>
    </source>
</reference>
<protein>
    <recommendedName>
        <fullName evidence="3">SAP domain-containing protein</fullName>
    </recommendedName>
</protein>
<organism evidence="1 2">
    <name type="scientific">Mycena rosella</name>
    <name type="common">Pink bonnet</name>
    <name type="synonym">Agaricus rosellus</name>
    <dbReference type="NCBI Taxonomy" id="1033263"/>
    <lineage>
        <taxon>Eukaryota</taxon>
        <taxon>Fungi</taxon>
        <taxon>Dikarya</taxon>
        <taxon>Basidiomycota</taxon>
        <taxon>Agaricomycotina</taxon>
        <taxon>Agaricomycetes</taxon>
        <taxon>Agaricomycetidae</taxon>
        <taxon>Agaricales</taxon>
        <taxon>Marasmiineae</taxon>
        <taxon>Mycenaceae</taxon>
        <taxon>Mycena</taxon>
    </lineage>
</organism>
<proteinExistence type="predicted"/>
<evidence type="ECO:0008006" key="3">
    <source>
        <dbReference type="Google" id="ProtNLM"/>
    </source>
</evidence>